<organism evidence="1">
    <name type="scientific">Trepomonas sp. PC1</name>
    <dbReference type="NCBI Taxonomy" id="1076344"/>
    <lineage>
        <taxon>Eukaryota</taxon>
        <taxon>Metamonada</taxon>
        <taxon>Diplomonadida</taxon>
        <taxon>Hexamitidae</taxon>
        <taxon>Hexamitinae</taxon>
        <taxon>Trepomonas</taxon>
    </lineage>
</organism>
<feature type="non-terminal residue" evidence="1">
    <location>
        <position position="1"/>
    </location>
</feature>
<gene>
    <name evidence="1" type="ORF">TPC1_15693</name>
</gene>
<sequence>KIQPYIVFDNNASIQPYCEPDFKYRADLQRITFPSDDVAGVVYLVRQALEPSTFEHHLSLAKLILLKIQRCQAHRRLLSKFLLQFAVYGLARLGNLGSFTEFQQLFFNDQSCRETRLVLLKILKSALFDDTLEKIFGVSSQKSFQMLQQEFNSDPERQYQNLRLDINQIVNNELYLYLNMNTKAFYVESFTEELFVRDEQLVNSVVFELFDDIKCQTEAAEIIYFISQNKKFGYRTNLFTQLAKAFNVLQTRFGYKTHGKIFDNILLSFEVDQKGFNLVIDSLVKPICNLLLESNEACQLLLQMLLVEDFRDLIHSYNAQIPIQIIKSLNFNDECKLKLVQILLKNTNFALSLNNDIDIMISELQKFSEVHVKEIIEAMCCNKFNQLRVKERISEFGILQKLIQIDGQ</sequence>
<name>A0A146K9H3_9EUKA</name>
<dbReference type="EMBL" id="GDID01004221">
    <property type="protein sequence ID" value="JAP92385.1"/>
    <property type="molecule type" value="Transcribed_RNA"/>
</dbReference>
<evidence type="ECO:0000313" key="1">
    <source>
        <dbReference type="EMBL" id="JAP92385.1"/>
    </source>
</evidence>
<reference evidence="1" key="1">
    <citation type="submission" date="2015-07" db="EMBL/GenBank/DDBJ databases">
        <title>Adaptation to a free-living lifestyle via gene acquisitions in the diplomonad Trepomonas sp. PC1.</title>
        <authorList>
            <person name="Xu F."/>
            <person name="Jerlstrom-Hultqvist J."/>
            <person name="Kolisko M."/>
            <person name="Simpson A.G.B."/>
            <person name="Roger A.J."/>
            <person name="Svard S.G."/>
            <person name="Andersson J.O."/>
        </authorList>
    </citation>
    <scope>NUCLEOTIDE SEQUENCE</scope>
    <source>
        <strain evidence="1">PC1</strain>
    </source>
</reference>
<accession>A0A146K9H3</accession>
<proteinExistence type="predicted"/>
<protein>
    <submittedName>
        <fullName evidence="1">Uncharacterized protein</fullName>
    </submittedName>
</protein>
<dbReference type="AlphaFoldDB" id="A0A146K9H3"/>